<keyword evidence="2" id="KW-1185">Reference proteome</keyword>
<evidence type="ECO:0000313" key="1">
    <source>
        <dbReference type="EMBL" id="BBC29993.1"/>
    </source>
</evidence>
<reference evidence="1 2" key="2">
    <citation type="journal article" date="2023" name="ChemBioChem">
        <title>Acyltransferase Domain Exchange between Two Independent Type I Polyketide Synthases in the Same Producer Strain of Macrolide Antibiotics.</title>
        <authorList>
            <person name="Kudo F."/>
            <person name="Kishikawa K."/>
            <person name="Tsuboi K."/>
            <person name="Kido T."/>
            <person name="Usui T."/>
            <person name="Hashimoto J."/>
            <person name="Shin-Ya K."/>
            <person name="Miyanaga A."/>
            <person name="Eguchi T."/>
        </authorList>
    </citation>
    <scope>NUCLEOTIDE SEQUENCE [LARGE SCALE GENOMIC DNA]</scope>
    <source>
        <strain evidence="1 2">A-8890</strain>
    </source>
</reference>
<dbReference type="EMBL" id="AP018448">
    <property type="protein sequence ID" value="BBC29993.1"/>
    <property type="molecule type" value="Genomic_DNA"/>
</dbReference>
<sequence length="129" mass="14477">MDGERGGDGCPFRVARLRDPRLPHRREVEAARAWGVPRSIFLGRSWPQAGEPLWTDEDREWALALHLVEQDVCPDCRQPWSDATDAKSEGQWDAHLVRCHACHAAARTVAQFENGGGDMRGLHVNLTRG</sequence>
<protein>
    <submittedName>
        <fullName evidence="1">Uncharacterized protein</fullName>
    </submittedName>
</protein>
<accession>A0ABM7F2I5</accession>
<dbReference type="Proteomes" id="UP001321542">
    <property type="component" value="Chromosome"/>
</dbReference>
<reference evidence="1 2" key="1">
    <citation type="journal article" date="2010" name="ChemBioChem">
        <title>Cloning and characterization of the biosynthetic gene cluster of 16-membered macrolide antibiotic FD-891: involvement of a dual functional cytochrome P450 monooxygenase catalyzing epoxidation and hydroxylation.</title>
        <authorList>
            <person name="Kudo F."/>
            <person name="Motegi A."/>
            <person name="Mizoue K."/>
            <person name="Eguchi T."/>
        </authorList>
    </citation>
    <scope>NUCLEOTIDE SEQUENCE [LARGE SCALE GENOMIC DNA]</scope>
    <source>
        <strain evidence="1 2">A-8890</strain>
    </source>
</reference>
<organism evidence="1 2">
    <name type="scientific">Streptomyces graminofaciens</name>
    <dbReference type="NCBI Taxonomy" id="68212"/>
    <lineage>
        <taxon>Bacteria</taxon>
        <taxon>Bacillati</taxon>
        <taxon>Actinomycetota</taxon>
        <taxon>Actinomycetes</taxon>
        <taxon>Kitasatosporales</taxon>
        <taxon>Streptomycetaceae</taxon>
        <taxon>Streptomyces</taxon>
    </lineage>
</organism>
<evidence type="ECO:0000313" key="2">
    <source>
        <dbReference type="Proteomes" id="UP001321542"/>
    </source>
</evidence>
<proteinExistence type="predicted"/>
<gene>
    <name evidence="1" type="ORF">SGFS_012870</name>
</gene>
<name>A0ABM7F2I5_9ACTN</name>